<dbReference type="InterPro" id="IPR001750">
    <property type="entry name" value="ND/Mrp_TM"/>
</dbReference>
<feature type="transmembrane region" description="Helical" evidence="6">
    <location>
        <begin position="6"/>
        <end position="24"/>
    </location>
</feature>
<sequence>MKNLPWLLIAGLVPLAGTVLIAVLPRKFEFRARWIALASSLVTLGVVIAMATQFSVGGTQKFQFVTSYKWIPAFGVNFTLGVDGVGLVLVCLAACLVPFVLLASWRDVQPGGSVKSYFGLMLVLQTLVIWVFSALDVFLFYLLFEAMLIPAYLLIGRFGGAQRSYAATKFLLYSLFGGLVMLAALIGLYVASQTLLGSGTFDFQTLSSLQINSGLQNLLFLGFFLAFAIKAPLWPLHTWLPDAAAEATPGTAVLLVALMDKVGTFGMIRYCLQLFPDASRTFAFTISILAIISIIYGALVAIGQTDIMRLISYTSVSHFGFIILGIFAFTNQSQTGSVFYMVAHGFSTAALFLVAGMMIARGKSRNIADYSGVFKVAPLLAGFVLIAGLSGLALPGLASFPGEFLVLVGSYLRYPALAIIATVAIVLSAVYILWLYQRVATGSPRGVVVGTFGEIRRREVLALSSIVALMIGLGVYPQVLTRVIEPTVKTTITRVGAVELAPTQIKDQVDKQVSKK</sequence>
<name>A0A6J7D0N5_9ZZZZ</name>
<dbReference type="PANTHER" id="PTHR43507">
    <property type="entry name" value="NADH-UBIQUINONE OXIDOREDUCTASE CHAIN 4"/>
    <property type="match status" value="1"/>
</dbReference>
<dbReference type="EMBL" id="CAFBLM010000010">
    <property type="protein sequence ID" value="CAB4863350.1"/>
    <property type="molecule type" value="Genomic_DNA"/>
</dbReference>
<evidence type="ECO:0000259" key="7">
    <source>
        <dbReference type="Pfam" id="PF00361"/>
    </source>
</evidence>
<dbReference type="PRINTS" id="PR01437">
    <property type="entry name" value="NUOXDRDTASE4"/>
</dbReference>
<evidence type="ECO:0000313" key="8">
    <source>
        <dbReference type="EMBL" id="CAB4863350.1"/>
    </source>
</evidence>
<feature type="transmembrane region" description="Helical" evidence="6">
    <location>
        <begin position="414"/>
        <end position="436"/>
    </location>
</feature>
<gene>
    <name evidence="8" type="ORF">UFOPK3401_00373</name>
</gene>
<keyword evidence="3 6" id="KW-0812">Transmembrane</keyword>
<reference evidence="8" key="1">
    <citation type="submission" date="2020-05" db="EMBL/GenBank/DDBJ databases">
        <authorList>
            <person name="Chiriac C."/>
            <person name="Salcher M."/>
            <person name="Ghai R."/>
            <person name="Kavagutti S V."/>
        </authorList>
    </citation>
    <scope>NUCLEOTIDE SEQUENCE</scope>
</reference>
<keyword evidence="5 6" id="KW-0472">Membrane</keyword>
<dbReference type="InterPro" id="IPR010227">
    <property type="entry name" value="NADH_Q_OxRdtase_chainM/4"/>
</dbReference>
<accession>A0A6J7D0N5</accession>
<comment type="similarity">
    <text evidence="2">Belongs to the complex I subunit 4 family.</text>
</comment>
<feature type="transmembrane region" description="Helical" evidence="6">
    <location>
        <begin position="170"/>
        <end position="191"/>
    </location>
</feature>
<dbReference type="GO" id="GO:0015990">
    <property type="term" value="P:electron transport coupled proton transport"/>
    <property type="evidence" value="ECO:0007669"/>
    <property type="project" value="TreeGrafter"/>
</dbReference>
<feature type="transmembrane region" description="Helical" evidence="6">
    <location>
        <begin position="36"/>
        <end position="56"/>
    </location>
</feature>
<feature type="transmembrane region" description="Helical" evidence="6">
    <location>
        <begin position="310"/>
        <end position="329"/>
    </location>
</feature>
<proteinExistence type="inferred from homology"/>
<feature type="domain" description="NADH:quinone oxidoreductase/Mrp antiporter transmembrane" evidence="7">
    <location>
        <begin position="134"/>
        <end position="427"/>
    </location>
</feature>
<keyword evidence="4 6" id="KW-1133">Transmembrane helix</keyword>
<evidence type="ECO:0000256" key="6">
    <source>
        <dbReference type="SAM" id="Phobius"/>
    </source>
</evidence>
<feature type="transmembrane region" description="Helical" evidence="6">
    <location>
        <begin position="138"/>
        <end position="158"/>
    </location>
</feature>
<feature type="transmembrane region" description="Helical" evidence="6">
    <location>
        <begin position="372"/>
        <end position="394"/>
    </location>
</feature>
<dbReference type="GO" id="GO:0003954">
    <property type="term" value="F:NADH dehydrogenase activity"/>
    <property type="evidence" value="ECO:0007669"/>
    <property type="project" value="TreeGrafter"/>
</dbReference>
<dbReference type="GO" id="GO:0048039">
    <property type="term" value="F:ubiquinone binding"/>
    <property type="evidence" value="ECO:0007669"/>
    <property type="project" value="TreeGrafter"/>
</dbReference>
<feature type="transmembrane region" description="Helical" evidence="6">
    <location>
        <begin position="114"/>
        <end position="132"/>
    </location>
</feature>
<dbReference type="GO" id="GO:0008137">
    <property type="term" value="F:NADH dehydrogenase (ubiquinone) activity"/>
    <property type="evidence" value="ECO:0007669"/>
    <property type="project" value="InterPro"/>
</dbReference>
<dbReference type="PANTHER" id="PTHR43507:SF1">
    <property type="entry name" value="NADH-UBIQUINONE OXIDOREDUCTASE CHAIN 4"/>
    <property type="match status" value="1"/>
</dbReference>
<dbReference type="InterPro" id="IPR003918">
    <property type="entry name" value="NADH_UbQ_OxRdtase"/>
</dbReference>
<comment type="subcellular location">
    <subcellularLocation>
        <location evidence="1">Membrane</location>
        <topology evidence="1">Multi-pass membrane protein</topology>
    </subcellularLocation>
</comment>
<evidence type="ECO:0000256" key="2">
    <source>
        <dbReference type="ARBA" id="ARBA00009025"/>
    </source>
</evidence>
<dbReference type="NCBIfam" id="NF004500">
    <property type="entry name" value="PRK05846.1-4"/>
    <property type="match status" value="1"/>
</dbReference>
<feature type="transmembrane region" description="Helical" evidence="6">
    <location>
        <begin position="211"/>
        <end position="229"/>
    </location>
</feature>
<evidence type="ECO:0000256" key="3">
    <source>
        <dbReference type="ARBA" id="ARBA00022692"/>
    </source>
</evidence>
<organism evidence="8">
    <name type="scientific">freshwater metagenome</name>
    <dbReference type="NCBI Taxonomy" id="449393"/>
    <lineage>
        <taxon>unclassified sequences</taxon>
        <taxon>metagenomes</taxon>
        <taxon>ecological metagenomes</taxon>
    </lineage>
</organism>
<dbReference type="GO" id="GO:0016020">
    <property type="term" value="C:membrane"/>
    <property type="evidence" value="ECO:0007669"/>
    <property type="project" value="UniProtKB-SubCell"/>
</dbReference>
<evidence type="ECO:0000256" key="5">
    <source>
        <dbReference type="ARBA" id="ARBA00023136"/>
    </source>
</evidence>
<feature type="transmembrane region" description="Helical" evidence="6">
    <location>
        <begin position="250"/>
        <end position="270"/>
    </location>
</feature>
<feature type="transmembrane region" description="Helical" evidence="6">
    <location>
        <begin position="341"/>
        <end position="360"/>
    </location>
</feature>
<protein>
    <submittedName>
        <fullName evidence="8">Unannotated protein</fullName>
    </submittedName>
</protein>
<dbReference type="NCBIfam" id="TIGR01972">
    <property type="entry name" value="NDH_I_M"/>
    <property type="match status" value="1"/>
</dbReference>
<feature type="transmembrane region" description="Helical" evidence="6">
    <location>
        <begin position="76"/>
        <end position="102"/>
    </location>
</feature>
<evidence type="ECO:0000256" key="4">
    <source>
        <dbReference type="ARBA" id="ARBA00022989"/>
    </source>
</evidence>
<dbReference type="AlphaFoldDB" id="A0A6J7D0N5"/>
<feature type="transmembrane region" description="Helical" evidence="6">
    <location>
        <begin position="282"/>
        <end position="303"/>
    </location>
</feature>
<dbReference type="GO" id="GO:0042773">
    <property type="term" value="P:ATP synthesis coupled electron transport"/>
    <property type="evidence" value="ECO:0007669"/>
    <property type="project" value="InterPro"/>
</dbReference>
<dbReference type="Pfam" id="PF00361">
    <property type="entry name" value="Proton_antipo_M"/>
    <property type="match status" value="1"/>
</dbReference>
<feature type="transmembrane region" description="Helical" evidence="6">
    <location>
        <begin position="460"/>
        <end position="479"/>
    </location>
</feature>
<evidence type="ECO:0000256" key="1">
    <source>
        <dbReference type="ARBA" id="ARBA00004141"/>
    </source>
</evidence>